<geneLocation type="plasmid" evidence="1">
    <name>pG3216.2</name>
</geneLocation>
<name>A0A2R4KLN7_ECOLX</name>
<organism evidence="1">
    <name type="scientific">Escherichia coli</name>
    <dbReference type="NCBI Taxonomy" id="562"/>
    <lineage>
        <taxon>Bacteria</taxon>
        <taxon>Pseudomonadati</taxon>
        <taxon>Pseudomonadota</taxon>
        <taxon>Gammaproteobacteria</taxon>
        <taxon>Enterobacterales</taxon>
        <taxon>Enterobacteriaceae</taxon>
        <taxon>Escherichia</taxon>
    </lineage>
</organism>
<accession>A0A2R4KLN7</accession>
<reference evidence="1" key="1">
    <citation type="submission" date="2017-11" db="EMBL/GenBank/DDBJ databases">
        <title>Plasmid harboring IMP-8 metallo-beta-lactamase in E. coli isolates from Argentina.</title>
        <authorList>
            <person name="Elena A."/>
            <person name="Cejas D."/>
            <person name="Magarinos F."/>
            <person name="Gutkind G."/>
            <person name="Di Conza J."/>
            <person name="Radice M."/>
        </authorList>
    </citation>
    <scope>NUCLEOTIDE SEQUENCE</scope>
    <source>
        <strain evidence="1">G3216</strain>
        <plasmid evidence="1">pG3216.2</plasmid>
    </source>
</reference>
<proteinExistence type="predicted"/>
<sequence length="50" mass="5502">MNTMSPITAKYTIQYKQAVGVVSENGIYGHSRFCNTDFDDKLACLNLSGV</sequence>
<dbReference type="EMBL" id="MG550958">
    <property type="protein sequence ID" value="AVV60542.1"/>
    <property type="molecule type" value="Genomic_DNA"/>
</dbReference>
<evidence type="ECO:0008006" key="2">
    <source>
        <dbReference type="Google" id="ProtNLM"/>
    </source>
</evidence>
<protein>
    <recommendedName>
        <fullName evidence="2">DUF4102 domain-containing protein</fullName>
    </recommendedName>
</protein>
<keyword evidence="1" id="KW-0614">Plasmid</keyword>
<evidence type="ECO:0000313" key="1">
    <source>
        <dbReference type="EMBL" id="AVV60542.1"/>
    </source>
</evidence>
<dbReference type="AlphaFoldDB" id="A0A2R4KLN7"/>